<dbReference type="AlphaFoldDB" id="A0A0A9DE34"/>
<reference evidence="2" key="1">
    <citation type="submission" date="2014-09" db="EMBL/GenBank/DDBJ databases">
        <authorList>
            <person name="Magalhaes I.L.F."/>
            <person name="Oliveira U."/>
            <person name="Santos F.R."/>
            <person name="Vidigal T.H.D.A."/>
            <person name="Brescovit A.D."/>
            <person name="Santos A.J."/>
        </authorList>
    </citation>
    <scope>NUCLEOTIDE SEQUENCE</scope>
    <source>
        <tissue evidence="2">Shoot tissue taken approximately 20 cm above the soil surface</tissue>
    </source>
</reference>
<proteinExistence type="predicted"/>
<dbReference type="EMBL" id="GBRH01215888">
    <property type="protein sequence ID" value="JAD82007.1"/>
    <property type="molecule type" value="Transcribed_RNA"/>
</dbReference>
<feature type="region of interest" description="Disordered" evidence="1">
    <location>
        <begin position="58"/>
        <end position="143"/>
    </location>
</feature>
<protein>
    <submittedName>
        <fullName evidence="2">Uncharacterized protein</fullName>
    </submittedName>
</protein>
<sequence>MGKNKKSQWHYSSAGFKKQQKETRNKNYSLHSFNSLGFKNSKRTVPDHWWSAVGRAAGSTACSQPRGAAKAPRPVLSTGVTPPLPVRATKAPPHRSLAAHRVPPNLHPTANKELVAEDLPPGTEEARRRRVAPGSGLPPPPRR</sequence>
<evidence type="ECO:0000313" key="2">
    <source>
        <dbReference type="EMBL" id="JAD82007.1"/>
    </source>
</evidence>
<feature type="region of interest" description="Disordered" evidence="1">
    <location>
        <begin position="1"/>
        <end position="34"/>
    </location>
</feature>
<accession>A0A0A9DE34</accession>
<name>A0A0A9DE34_ARUDO</name>
<reference evidence="2" key="2">
    <citation type="journal article" date="2015" name="Data Brief">
        <title>Shoot transcriptome of the giant reed, Arundo donax.</title>
        <authorList>
            <person name="Barrero R.A."/>
            <person name="Guerrero F.D."/>
            <person name="Moolhuijzen P."/>
            <person name="Goolsby J.A."/>
            <person name="Tidwell J."/>
            <person name="Bellgard S.E."/>
            <person name="Bellgard M.I."/>
        </authorList>
    </citation>
    <scope>NUCLEOTIDE SEQUENCE</scope>
    <source>
        <tissue evidence="2">Shoot tissue taken approximately 20 cm above the soil surface</tissue>
    </source>
</reference>
<evidence type="ECO:0000256" key="1">
    <source>
        <dbReference type="SAM" id="MobiDB-lite"/>
    </source>
</evidence>
<organism evidence="2">
    <name type="scientific">Arundo donax</name>
    <name type="common">Giant reed</name>
    <name type="synonym">Donax arundinaceus</name>
    <dbReference type="NCBI Taxonomy" id="35708"/>
    <lineage>
        <taxon>Eukaryota</taxon>
        <taxon>Viridiplantae</taxon>
        <taxon>Streptophyta</taxon>
        <taxon>Embryophyta</taxon>
        <taxon>Tracheophyta</taxon>
        <taxon>Spermatophyta</taxon>
        <taxon>Magnoliopsida</taxon>
        <taxon>Liliopsida</taxon>
        <taxon>Poales</taxon>
        <taxon>Poaceae</taxon>
        <taxon>PACMAD clade</taxon>
        <taxon>Arundinoideae</taxon>
        <taxon>Arundineae</taxon>
        <taxon>Arundo</taxon>
    </lineage>
</organism>